<feature type="domain" description="DUF7580" evidence="3">
    <location>
        <begin position="444"/>
        <end position="652"/>
    </location>
</feature>
<dbReference type="Proteomes" id="UP000016923">
    <property type="component" value="Unassembled WGS sequence"/>
</dbReference>
<sequence length="655" mass="70421">MSGIETVGLILGSLPLLISTMEHYANGVSTMNRYRRYELELQRLINILNVENIKLLNTCEKLLTGLAPPSQIGALLKEPLGQLWNEPGLQASIQFRLWRSYEIFIITISEVLAASQEISRNLGLEPKETGHLPAGVNSRRATMKCKAKKFVKKMSFSLQKATYDEQILRIKDSINSLETLTAQNLELEYSRKKSSHGQCLPLLQDCFKSVYRALQHGLGIRCSNSHVLHLALALRPAYITNLDYDETVSQGLSFRLAIQNHHEESTPASALSCNHVVVRRLATVAPPTPSTALPPSRSPSPIPPGILSSGTPGYKKSGRNRKSVSFLGQGSTLPGSSSITANSMSVKITGITSVSVSMGTNSNTNIVRTDAGVTNSGTTTTTATTTVNVAQGLSLLPTPISDGSAPALLCQTPSSSLDYYGHVVDATGGMKYGVYPPDADDSLRGLPLSTVSLRQALEATKAFGKGKATAVQLPFLTVSNRFALALAVSSSVLQLHDTPWLGGPELTCDDILFLHKYHHSGDGGIDDSLYAQAFVAASVPVRPEPSPAGANCADNDGISSGFGLALPWLGVLLVELILGRVVRRSVGTILEATAVFDAAEKLLSAVTETGGKEYADAARWCLQQYGCRTGVEHGTWQEKVYQNLVAPLEKTYNYI</sequence>
<feature type="compositionally biased region" description="Low complexity" evidence="1">
    <location>
        <begin position="286"/>
        <end position="295"/>
    </location>
</feature>
<evidence type="ECO:0000256" key="2">
    <source>
        <dbReference type="SAM" id="SignalP"/>
    </source>
</evidence>
<protein>
    <recommendedName>
        <fullName evidence="3">DUF7580 domain-containing protein</fullName>
    </recommendedName>
</protein>
<dbReference type="EMBL" id="KE148180">
    <property type="protein sequence ID" value="EPE02349.1"/>
    <property type="molecule type" value="Genomic_DNA"/>
</dbReference>
<feature type="chain" id="PRO_5004517971" description="DUF7580 domain-containing protein" evidence="2">
    <location>
        <begin position="28"/>
        <end position="655"/>
    </location>
</feature>
<dbReference type="Pfam" id="PF24476">
    <property type="entry name" value="DUF7580"/>
    <property type="match status" value="1"/>
</dbReference>
<feature type="region of interest" description="Disordered" evidence="1">
    <location>
        <begin position="286"/>
        <end position="329"/>
    </location>
</feature>
<dbReference type="eggNOG" id="ENOG502SNN1">
    <property type="taxonomic scope" value="Eukaryota"/>
</dbReference>
<keyword evidence="2" id="KW-0732">Signal</keyword>
<organism evidence="4 5">
    <name type="scientific">Ophiostoma piceae (strain UAMH 11346)</name>
    <name type="common">Sap stain fungus</name>
    <dbReference type="NCBI Taxonomy" id="1262450"/>
    <lineage>
        <taxon>Eukaryota</taxon>
        <taxon>Fungi</taxon>
        <taxon>Dikarya</taxon>
        <taxon>Ascomycota</taxon>
        <taxon>Pezizomycotina</taxon>
        <taxon>Sordariomycetes</taxon>
        <taxon>Sordariomycetidae</taxon>
        <taxon>Ophiostomatales</taxon>
        <taxon>Ophiostomataceae</taxon>
        <taxon>Ophiostoma</taxon>
    </lineage>
</organism>
<dbReference type="AlphaFoldDB" id="S3BMA9"/>
<gene>
    <name evidence="4" type="ORF">F503_03934</name>
</gene>
<evidence type="ECO:0000259" key="3">
    <source>
        <dbReference type="Pfam" id="PF24476"/>
    </source>
</evidence>
<name>S3BMA9_OPHP1</name>
<feature type="signal peptide" evidence="2">
    <location>
        <begin position="1"/>
        <end position="27"/>
    </location>
</feature>
<evidence type="ECO:0000313" key="5">
    <source>
        <dbReference type="Proteomes" id="UP000016923"/>
    </source>
</evidence>
<dbReference type="VEuPathDB" id="FungiDB:F503_03934"/>
<dbReference type="OrthoDB" id="3565018at2759"/>
<dbReference type="PANTHER" id="PTHR35186:SF4">
    <property type="entry name" value="PRION-INHIBITION AND PROPAGATION HELO DOMAIN-CONTAINING PROTEIN"/>
    <property type="match status" value="1"/>
</dbReference>
<reference evidence="4 5" key="1">
    <citation type="journal article" date="2013" name="BMC Genomics">
        <title>The genome and transcriptome of the pine saprophyte Ophiostoma piceae, and a comparison with the bark beetle-associated pine pathogen Grosmannia clavigera.</title>
        <authorList>
            <person name="Haridas S."/>
            <person name="Wang Y."/>
            <person name="Lim L."/>
            <person name="Massoumi Alamouti S."/>
            <person name="Jackman S."/>
            <person name="Docking R."/>
            <person name="Robertson G."/>
            <person name="Birol I."/>
            <person name="Bohlmann J."/>
            <person name="Breuil C."/>
        </authorList>
    </citation>
    <scope>NUCLEOTIDE SEQUENCE [LARGE SCALE GENOMIC DNA]</scope>
    <source>
        <strain evidence="4 5">UAMH 11346</strain>
    </source>
</reference>
<evidence type="ECO:0000313" key="4">
    <source>
        <dbReference type="EMBL" id="EPE02349.1"/>
    </source>
</evidence>
<accession>S3BMA9</accession>
<evidence type="ECO:0000256" key="1">
    <source>
        <dbReference type="SAM" id="MobiDB-lite"/>
    </source>
</evidence>
<keyword evidence="5" id="KW-1185">Reference proteome</keyword>
<dbReference type="PANTHER" id="PTHR35186">
    <property type="entry name" value="ANK_REP_REGION DOMAIN-CONTAINING PROTEIN"/>
    <property type="match status" value="1"/>
</dbReference>
<proteinExistence type="predicted"/>
<dbReference type="InterPro" id="IPR056002">
    <property type="entry name" value="DUF7580"/>
</dbReference>
<dbReference type="HOGENOM" id="CLU_026305_3_1_1"/>
<dbReference type="STRING" id="1262450.S3BMA9"/>
<dbReference type="OMA" id="FYECLAR"/>